<protein>
    <submittedName>
        <fullName evidence="1">Uncharacterized protein</fullName>
    </submittedName>
</protein>
<name>A0ACC1N9I5_9HYPO</name>
<accession>A0ACC1N9I5</accession>
<proteinExistence type="predicted"/>
<evidence type="ECO:0000313" key="2">
    <source>
        <dbReference type="Proteomes" id="UP001143910"/>
    </source>
</evidence>
<reference evidence="1" key="1">
    <citation type="submission" date="2022-08" db="EMBL/GenBank/DDBJ databases">
        <title>Genome Sequence of Lecanicillium fungicola.</title>
        <authorList>
            <person name="Buettner E."/>
        </authorList>
    </citation>
    <scope>NUCLEOTIDE SEQUENCE</scope>
    <source>
        <strain evidence="1">Babe33</strain>
    </source>
</reference>
<evidence type="ECO:0000313" key="1">
    <source>
        <dbReference type="EMBL" id="KAJ2975276.1"/>
    </source>
</evidence>
<comment type="caution">
    <text evidence="1">The sequence shown here is derived from an EMBL/GenBank/DDBJ whole genome shotgun (WGS) entry which is preliminary data.</text>
</comment>
<keyword evidence="2" id="KW-1185">Reference proteome</keyword>
<gene>
    <name evidence="1" type="ORF">NQ176_g5608</name>
</gene>
<sequence>MCAYVFYPPPGQTSLYQTERDRTALLVAEMIFVCNTRYLAVAQGDNTWNYRFQVFPAAHAQDVDYTFWDSSPFHPIPYPALAQQMQRYFTRFAMTGNPNIAKSQNPLPEWPVYGDAGKINTFGPDGTGTAVDDARNSRRDPLPEWPLYGDAGKINTFGPDGTGTAVEDARNNSAAAMGRLMLQGVTVASHNGNPTHHPFYRMRTDAGRLGLGDIIQLCQLAIQLGRAVGIGGAAVNGNSCQEYQQLRDDLDLFVGVVATFQQHEFNPCIQVLDNVSKSVVQKCTTLIHDTLDHLQARYGSSLTKGGSGNKARDVIKRVEWCLREKDRIQALQNALREGVQRLALLSNLAARKSARVDNATLLARVDQVQQICQDSHHQLLRLLEEQRLKAADHFKEQNEKLCLVQNQISATEQTSRTLMCLAGDALKGILEVKDHVVSISQAVMRLQISASHSQCMRSLDPTRELSVILEDSLGRQIPIPSQWLDTLEWNALNALLTGYFQGKKGQDMVRRREYALEESASGRDVSVDIPLCQGLRRGMKINMSMVFLESKIIPGVCPGCKAVTDALQGVNIQCPVPGCGMWFRTQKLLIENKNLKSALPLLTNQSDEILSTKETTVVTSPPAEPGDFLRVRLLHVNEQRVLSDVEAEDTPDASFSGPIDKRLPGTGAGVLLTPKPRNVSSDSNSRYYSASYYKLGSSRSPSSYRSRTFKRNIHNPGEWNSFKYPSWGSDPSLASVPRYGNRDDL</sequence>
<dbReference type="EMBL" id="JANJQO010000728">
    <property type="protein sequence ID" value="KAJ2975276.1"/>
    <property type="molecule type" value="Genomic_DNA"/>
</dbReference>
<organism evidence="1 2">
    <name type="scientific">Zarea fungicola</name>
    <dbReference type="NCBI Taxonomy" id="93591"/>
    <lineage>
        <taxon>Eukaryota</taxon>
        <taxon>Fungi</taxon>
        <taxon>Dikarya</taxon>
        <taxon>Ascomycota</taxon>
        <taxon>Pezizomycotina</taxon>
        <taxon>Sordariomycetes</taxon>
        <taxon>Hypocreomycetidae</taxon>
        <taxon>Hypocreales</taxon>
        <taxon>Cordycipitaceae</taxon>
        <taxon>Zarea</taxon>
    </lineage>
</organism>
<dbReference type="Proteomes" id="UP001143910">
    <property type="component" value="Unassembled WGS sequence"/>
</dbReference>